<dbReference type="RefSeq" id="XP_038789035.1">
    <property type="nucleotide sequence ID" value="XM_038927757.1"/>
</dbReference>
<organism evidence="3 4">
    <name type="scientific">Alternaria burnsii</name>
    <dbReference type="NCBI Taxonomy" id="1187904"/>
    <lineage>
        <taxon>Eukaryota</taxon>
        <taxon>Fungi</taxon>
        <taxon>Dikarya</taxon>
        <taxon>Ascomycota</taxon>
        <taxon>Pezizomycotina</taxon>
        <taxon>Dothideomycetes</taxon>
        <taxon>Pleosporomycetidae</taxon>
        <taxon>Pleosporales</taxon>
        <taxon>Pleosporineae</taxon>
        <taxon>Pleosporaceae</taxon>
        <taxon>Alternaria</taxon>
        <taxon>Alternaria sect. Alternaria</taxon>
    </lineage>
</organism>
<dbReference type="EMBL" id="JAAABM010000003">
    <property type="protein sequence ID" value="KAF7678962.1"/>
    <property type="molecule type" value="Genomic_DNA"/>
</dbReference>
<gene>
    <name evidence="3" type="ORF">GT037_002710</name>
</gene>
<dbReference type="SUPFAM" id="SSF52540">
    <property type="entry name" value="P-loop containing nucleoside triphosphate hydrolases"/>
    <property type="match status" value="1"/>
</dbReference>
<proteinExistence type="predicted"/>
<sequence>MSAKFRLFIDGLDEYDGDHEEVIQTICHLIKVGVKLCIASRPWNIFEEAFGSSRSLKLYLQDLNKKDIQLYADERLRKHRNIQRIEPAQVDEIINELIKKSQGVFLWERLAVRSLEEGLRNGDSLVLLRKRLNAFPSDLDEFFRHMFISLDTIYRTHLSYMFQIALTALAPLSTVAYWFLDEIDDDPNFAITMQPRTLEASKLFEITEEMTVRINGRSRCLLKVTKTMHIERRRRLTQETKRRVETHVDFLHWTIKDFIMTTEIQRLLAEWPQPSFHPDIALCKMMLAEFKSVAPTSRAAESRELVRSLMEQLFCSAQRIERIFNESPIAHIEEFDRVSHSCLFLGRTGEWDPLGCSSLEMVAQKYGLWIFLAMRTKQGLSTGTRELIPGCNAGENSTREEHDRFLTSTHEATSVG</sequence>
<comment type="caution">
    <text evidence="3">The sequence shown here is derived from an EMBL/GenBank/DDBJ whole genome shotgun (WGS) entry which is preliminary data.</text>
</comment>
<feature type="compositionally biased region" description="Polar residues" evidence="1">
    <location>
        <begin position="406"/>
        <end position="416"/>
    </location>
</feature>
<dbReference type="Pfam" id="PF25053">
    <property type="entry name" value="DUF7791"/>
    <property type="match status" value="1"/>
</dbReference>
<evidence type="ECO:0000313" key="4">
    <source>
        <dbReference type="Proteomes" id="UP000596902"/>
    </source>
</evidence>
<reference evidence="3" key="2">
    <citation type="submission" date="2020-08" db="EMBL/GenBank/DDBJ databases">
        <title>Draft Genome Sequence of Cumin Blight Pathogen Alternaria burnsii.</title>
        <authorList>
            <person name="Feng Z."/>
        </authorList>
    </citation>
    <scope>NUCLEOTIDE SEQUENCE</scope>
    <source>
        <strain evidence="3">CBS107.38</strain>
    </source>
</reference>
<feature type="region of interest" description="Disordered" evidence="1">
    <location>
        <begin position="388"/>
        <end position="416"/>
    </location>
</feature>
<evidence type="ECO:0000256" key="1">
    <source>
        <dbReference type="SAM" id="MobiDB-lite"/>
    </source>
</evidence>
<dbReference type="AlphaFoldDB" id="A0A8H7BBG6"/>
<protein>
    <recommendedName>
        <fullName evidence="2">DUF7791 domain-containing protein</fullName>
    </recommendedName>
</protein>
<dbReference type="PANTHER" id="PTHR10039:SF5">
    <property type="entry name" value="NACHT DOMAIN-CONTAINING PROTEIN"/>
    <property type="match status" value="1"/>
</dbReference>
<keyword evidence="4" id="KW-1185">Reference proteome</keyword>
<dbReference type="PANTHER" id="PTHR10039">
    <property type="entry name" value="AMELOGENIN"/>
    <property type="match status" value="1"/>
</dbReference>
<evidence type="ECO:0000259" key="2">
    <source>
        <dbReference type="Pfam" id="PF25053"/>
    </source>
</evidence>
<dbReference type="InterPro" id="IPR027417">
    <property type="entry name" value="P-loop_NTPase"/>
</dbReference>
<feature type="domain" description="DUF7791" evidence="2">
    <location>
        <begin position="149"/>
        <end position="299"/>
    </location>
</feature>
<accession>A0A8H7BBG6</accession>
<evidence type="ECO:0000313" key="3">
    <source>
        <dbReference type="EMBL" id="KAF7678962.1"/>
    </source>
</evidence>
<dbReference type="GeneID" id="62200935"/>
<dbReference type="Proteomes" id="UP000596902">
    <property type="component" value="Unassembled WGS sequence"/>
</dbReference>
<name>A0A8H7BBG6_9PLEO</name>
<dbReference type="InterPro" id="IPR056693">
    <property type="entry name" value="DUF7791"/>
</dbReference>
<reference evidence="3" key="1">
    <citation type="submission" date="2020-01" db="EMBL/GenBank/DDBJ databases">
        <authorList>
            <person name="Feng Z.H.Z."/>
        </authorList>
    </citation>
    <scope>NUCLEOTIDE SEQUENCE</scope>
    <source>
        <strain evidence="3">CBS107.38</strain>
    </source>
</reference>